<organism evidence="2 3">
    <name type="scientific">Desulfohalobium retbaense (strain ATCC 49708 / DSM 5692 / JCM 16813 / HR100)</name>
    <dbReference type="NCBI Taxonomy" id="485915"/>
    <lineage>
        <taxon>Bacteria</taxon>
        <taxon>Pseudomonadati</taxon>
        <taxon>Thermodesulfobacteriota</taxon>
        <taxon>Desulfovibrionia</taxon>
        <taxon>Desulfovibrionales</taxon>
        <taxon>Desulfohalobiaceae</taxon>
        <taxon>Desulfohalobium</taxon>
    </lineage>
</organism>
<dbReference type="KEGG" id="drt:Dret_2378"/>
<dbReference type="AlphaFoldDB" id="C8X5G3"/>
<reference evidence="2 3" key="2">
    <citation type="journal article" date="2010" name="Stand. Genomic Sci.">
        <title>Complete genome sequence of Desulfohalobium retbaense type strain (HR(100)).</title>
        <authorList>
            <person name="Spring S."/>
            <person name="Nolan M."/>
            <person name="Lapidus A."/>
            <person name="Glavina Del Rio T."/>
            <person name="Copeland A."/>
            <person name="Tice H."/>
            <person name="Cheng J.F."/>
            <person name="Lucas S."/>
            <person name="Land M."/>
            <person name="Chen F."/>
            <person name="Bruce D."/>
            <person name="Goodwin L."/>
            <person name="Pitluck S."/>
            <person name="Ivanova N."/>
            <person name="Mavromatis K."/>
            <person name="Mikhailova N."/>
            <person name="Pati A."/>
            <person name="Chen A."/>
            <person name="Palaniappan K."/>
            <person name="Hauser L."/>
            <person name="Chang Y.J."/>
            <person name="Jeffries C.D."/>
            <person name="Munk C."/>
            <person name="Kiss H."/>
            <person name="Chain P."/>
            <person name="Han C."/>
            <person name="Brettin T."/>
            <person name="Detter J.C."/>
            <person name="Schuler E."/>
            <person name="Goker M."/>
            <person name="Rohde M."/>
            <person name="Bristow J."/>
            <person name="Eisen J.A."/>
            <person name="Markowitz V."/>
            <person name="Hugenholtz P."/>
            <person name="Kyrpides N.C."/>
            <person name="Klenk H.P."/>
        </authorList>
    </citation>
    <scope>NUCLEOTIDE SEQUENCE [LARGE SCALE GENOMIC DNA]</scope>
    <source>
        <strain evidence="2 3">DSM 5692</strain>
    </source>
</reference>
<dbReference type="Pfam" id="PF00873">
    <property type="entry name" value="ACR_tran"/>
    <property type="match status" value="1"/>
</dbReference>
<dbReference type="GO" id="GO:0042910">
    <property type="term" value="F:xenobiotic transmembrane transporter activity"/>
    <property type="evidence" value="ECO:0007669"/>
    <property type="project" value="TreeGrafter"/>
</dbReference>
<dbReference type="RefSeq" id="WP_015752794.1">
    <property type="nucleotide sequence ID" value="NC_013223.1"/>
</dbReference>
<dbReference type="PANTHER" id="PTHR32063:SF33">
    <property type="entry name" value="RND SUPERFAMILY EFFLUX PUMP PERMEASE COMPONENT"/>
    <property type="match status" value="1"/>
</dbReference>
<feature type="transmembrane region" description="Helical" evidence="1">
    <location>
        <begin position="12"/>
        <end position="36"/>
    </location>
</feature>
<sequence length="1038" mass="113439">MNESASPKRGPLAWMAGNTVAANLLMLVLLVGGLIIGQNVTQEVFPEFSLDTVSISVPYPGASPEEVESGIILALEEAVQGVEGIKEVRSTASEGVGRVTVEAQESADLDRLWQDVKAEVDRINTFPDEAEEPSVTIASRQREVISFVLYGSQDQHVLRNAAEQTRDALLNDPGITQVDLVGTRDLEIKIEVPQEQLRRYGLTLGDISSEVRNTSLEVGAGTLETPGGDILVRVKDLRETAREYRQLPILNDTNGSRILLEDIGSVTDGFADTDAWASYNGQKALMIEVYRVGDQTPVGVATAARKVVEAFNEELPEPLQISVVRDLSEIFNQRAELLLKNAFLGLGLVFVLLAIFLEMRLAFWVSLGIPISFLGAFLFLPLTSFSINMVTMFAFIVTLGIVVDDAIVVGENIYAQRRQGQPLFQAAVAGVREVAMPVTFSVLTNMLAFLPLFFVPGMMGKIFRSIPIVVVCVFLVSLIESLLVLPAHLGHQRPGWRAGPLAPLARLQAAFSDRFERFVAAVYGPFLRFVLRNRYSVLAVALAGLMATVGYIQSGRMGLVLFPTVESDFAYVEAVLPYGTAAERVRQVETRLVQAGQEVVEANGEEQLGEGIFSRVSENTITIRLFLTDAQTRPLSTSEVTRAWREQIGPLPGLESLEFQADRGGPGSGKALTVRLSHRNQETLETAGQSLAETLEDYTGVSDIDDGSAQGKRQYDIHLLPAGRRAGLSSREVANQVRYALYGAEAVKLQRGRNEVTVRIRLPQDQRRREATLENLVLQSPRGEIPLRDAARLVPGRAYTAISRTEGRRVIAVTANVQPRSRTERLVQELKAEVLPQLASRYKGLSFSFQGRQADIRESVSALIYGLLLALLGIYAMLAIPFKSYLQPLIIMICIPFGLVGAVLGHLIMGYSLSVMSLFGVVALAGVVVNDSLVLIDFANRRRRAGTCTVQAVINAAKQRFRPILLTTLTTFGGLAPMIWETSMQARFLIPMAISLGYGIVFATTITLLLVPCLYLILEDGKRLAGLPSSVAAEDLQC</sequence>
<dbReference type="PANTHER" id="PTHR32063">
    <property type="match status" value="1"/>
</dbReference>
<dbReference type="SUPFAM" id="SSF82693">
    <property type="entry name" value="Multidrug efflux transporter AcrB pore domain, PN1, PN2, PC1 and PC2 subdomains"/>
    <property type="match status" value="2"/>
</dbReference>
<reference evidence="3" key="1">
    <citation type="submission" date="2009-09" db="EMBL/GenBank/DDBJ databases">
        <title>The complete chromosome of Desulfohalobium retbaense DSM 5692.</title>
        <authorList>
            <consortium name="US DOE Joint Genome Institute (JGI-PGF)"/>
            <person name="Lucas S."/>
            <person name="Copeland A."/>
            <person name="Lapidus A."/>
            <person name="Glavina del Rio T."/>
            <person name="Dalin E."/>
            <person name="Tice H."/>
            <person name="Bruce D."/>
            <person name="Goodwin L."/>
            <person name="Pitluck S."/>
            <person name="Kyrpides N."/>
            <person name="Mavromatis K."/>
            <person name="Ivanova N."/>
            <person name="Mikhailova N."/>
            <person name="Munk A.C."/>
            <person name="Brettin T."/>
            <person name="Detter J.C."/>
            <person name="Han C."/>
            <person name="Tapia R."/>
            <person name="Larimer F."/>
            <person name="Land M."/>
            <person name="Hauser L."/>
            <person name="Markowitz V."/>
            <person name="Cheng J.-F."/>
            <person name="Hugenholtz P."/>
            <person name="Woyke T."/>
            <person name="Wu D."/>
            <person name="Spring S."/>
            <person name="Klenk H.-P."/>
            <person name="Eisen J.A."/>
        </authorList>
    </citation>
    <scope>NUCLEOTIDE SEQUENCE [LARGE SCALE GENOMIC DNA]</scope>
    <source>
        <strain evidence="3">DSM 5692</strain>
    </source>
</reference>
<dbReference type="InterPro" id="IPR027463">
    <property type="entry name" value="AcrB_DN_DC_subdom"/>
</dbReference>
<feature type="transmembrane region" description="Helical" evidence="1">
    <location>
        <begin position="862"/>
        <end position="882"/>
    </location>
</feature>
<evidence type="ECO:0000256" key="1">
    <source>
        <dbReference type="SAM" id="Phobius"/>
    </source>
</evidence>
<dbReference type="Gene3D" id="1.20.1640.10">
    <property type="entry name" value="Multidrug efflux transporter AcrB transmembrane domain"/>
    <property type="match status" value="2"/>
</dbReference>
<evidence type="ECO:0000313" key="2">
    <source>
        <dbReference type="EMBL" id="ACV69660.1"/>
    </source>
</evidence>
<dbReference type="GO" id="GO:0005886">
    <property type="term" value="C:plasma membrane"/>
    <property type="evidence" value="ECO:0007669"/>
    <property type="project" value="TreeGrafter"/>
</dbReference>
<feature type="transmembrane region" description="Helical" evidence="1">
    <location>
        <begin position="992"/>
        <end position="1018"/>
    </location>
</feature>
<evidence type="ECO:0000313" key="3">
    <source>
        <dbReference type="Proteomes" id="UP000001052"/>
    </source>
</evidence>
<feature type="transmembrane region" description="Helical" evidence="1">
    <location>
        <begin position="889"/>
        <end position="909"/>
    </location>
</feature>
<dbReference type="Gene3D" id="3.30.70.1430">
    <property type="entry name" value="Multidrug efflux transporter AcrB pore domain"/>
    <property type="match status" value="2"/>
</dbReference>
<protein>
    <submittedName>
        <fullName evidence="2">Acriflavin resistance protein</fullName>
    </submittedName>
</protein>
<dbReference type="SUPFAM" id="SSF82866">
    <property type="entry name" value="Multidrug efflux transporter AcrB transmembrane domain"/>
    <property type="match status" value="2"/>
</dbReference>
<feature type="transmembrane region" description="Helical" evidence="1">
    <location>
        <begin position="361"/>
        <end position="380"/>
    </location>
</feature>
<name>C8X5G3_DESRD</name>
<dbReference type="OrthoDB" id="9806532at2"/>
<dbReference type="SUPFAM" id="SSF82714">
    <property type="entry name" value="Multidrug efflux transporter AcrB TolC docking domain, DN and DC subdomains"/>
    <property type="match status" value="2"/>
</dbReference>
<feature type="transmembrane region" description="Helical" evidence="1">
    <location>
        <begin position="964"/>
        <end position="980"/>
    </location>
</feature>
<dbReference type="STRING" id="485915.Dret_2378"/>
<keyword evidence="1" id="KW-0472">Membrane</keyword>
<feature type="transmembrane region" description="Helical" evidence="1">
    <location>
        <begin position="392"/>
        <end position="414"/>
    </location>
</feature>
<feature type="transmembrane region" description="Helical" evidence="1">
    <location>
        <begin position="337"/>
        <end position="356"/>
    </location>
</feature>
<keyword evidence="1" id="KW-0812">Transmembrane</keyword>
<dbReference type="Gene3D" id="3.30.70.1440">
    <property type="entry name" value="Multidrug efflux transporter AcrB pore domain"/>
    <property type="match status" value="1"/>
</dbReference>
<feature type="transmembrane region" description="Helical" evidence="1">
    <location>
        <begin position="466"/>
        <end position="487"/>
    </location>
</feature>
<dbReference type="Gene3D" id="3.30.70.1320">
    <property type="entry name" value="Multidrug efflux transporter AcrB pore domain like"/>
    <property type="match status" value="1"/>
</dbReference>
<dbReference type="EMBL" id="CP001734">
    <property type="protein sequence ID" value="ACV69660.1"/>
    <property type="molecule type" value="Genomic_DNA"/>
</dbReference>
<proteinExistence type="predicted"/>
<dbReference type="Proteomes" id="UP000001052">
    <property type="component" value="Chromosome"/>
</dbReference>
<keyword evidence="1" id="KW-1133">Transmembrane helix</keyword>
<dbReference type="eggNOG" id="COG0841">
    <property type="taxonomic scope" value="Bacteria"/>
</dbReference>
<dbReference type="InterPro" id="IPR001036">
    <property type="entry name" value="Acrflvin-R"/>
</dbReference>
<feature type="transmembrane region" description="Helical" evidence="1">
    <location>
        <begin position="915"/>
        <end position="936"/>
    </location>
</feature>
<dbReference type="PRINTS" id="PR00702">
    <property type="entry name" value="ACRIFLAVINRP"/>
</dbReference>
<gene>
    <name evidence="2" type="ordered locus">Dret_2378</name>
</gene>
<feature type="transmembrane region" description="Helical" evidence="1">
    <location>
        <begin position="434"/>
        <end position="454"/>
    </location>
</feature>
<dbReference type="Gene3D" id="3.30.2090.10">
    <property type="entry name" value="Multidrug efflux transporter AcrB TolC docking domain, DN and DC subdomains"/>
    <property type="match status" value="2"/>
</dbReference>
<keyword evidence="3" id="KW-1185">Reference proteome</keyword>
<feature type="transmembrane region" description="Helical" evidence="1">
    <location>
        <begin position="535"/>
        <end position="552"/>
    </location>
</feature>
<accession>C8X5G3</accession>
<dbReference type="HOGENOM" id="CLU_002755_1_2_7"/>